<dbReference type="InterPro" id="IPR011990">
    <property type="entry name" value="TPR-like_helical_dom_sf"/>
</dbReference>
<keyword evidence="3" id="KW-1185">Reference proteome</keyword>
<gene>
    <name evidence="2" type="ORF">N7492_002590</name>
</gene>
<dbReference type="SUPFAM" id="SSF48452">
    <property type="entry name" value="TPR-like"/>
    <property type="match status" value="1"/>
</dbReference>
<feature type="region of interest" description="Disordered" evidence="1">
    <location>
        <begin position="191"/>
        <end position="242"/>
    </location>
</feature>
<dbReference type="AlphaFoldDB" id="A0A9W9LVU5"/>
<protein>
    <submittedName>
        <fullName evidence="2">Uncharacterized protein</fullName>
    </submittedName>
</protein>
<feature type="compositionally biased region" description="Polar residues" evidence="1">
    <location>
        <begin position="20"/>
        <end position="30"/>
    </location>
</feature>
<evidence type="ECO:0000313" key="2">
    <source>
        <dbReference type="EMBL" id="KAJ5179380.1"/>
    </source>
</evidence>
<dbReference type="EMBL" id="JAPQKO010000002">
    <property type="protein sequence ID" value="KAJ5179380.1"/>
    <property type="molecule type" value="Genomic_DNA"/>
</dbReference>
<name>A0A9W9LVU5_9EURO</name>
<dbReference type="OrthoDB" id="4312109at2759"/>
<comment type="caution">
    <text evidence="2">The sequence shown here is derived from an EMBL/GenBank/DDBJ whole genome shotgun (WGS) entry which is preliminary data.</text>
</comment>
<reference evidence="2" key="1">
    <citation type="submission" date="2022-11" db="EMBL/GenBank/DDBJ databases">
        <authorList>
            <person name="Petersen C."/>
        </authorList>
    </citation>
    <scope>NUCLEOTIDE SEQUENCE</scope>
    <source>
        <strain evidence="2">IBT 21917</strain>
    </source>
</reference>
<accession>A0A9W9LVU5</accession>
<evidence type="ECO:0000313" key="3">
    <source>
        <dbReference type="Proteomes" id="UP001146351"/>
    </source>
</evidence>
<dbReference type="Gene3D" id="1.25.40.10">
    <property type="entry name" value="Tetratricopeptide repeat domain"/>
    <property type="match status" value="1"/>
</dbReference>
<evidence type="ECO:0000256" key="1">
    <source>
        <dbReference type="SAM" id="MobiDB-lite"/>
    </source>
</evidence>
<feature type="region of interest" description="Disordered" evidence="1">
    <location>
        <begin position="20"/>
        <end position="39"/>
    </location>
</feature>
<organism evidence="2 3">
    <name type="scientific">Penicillium capsulatum</name>
    <dbReference type="NCBI Taxonomy" id="69766"/>
    <lineage>
        <taxon>Eukaryota</taxon>
        <taxon>Fungi</taxon>
        <taxon>Dikarya</taxon>
        <taxon>Ascomycota</taxon>
        <taxon>Pezizomycotina</taxon>
        <taxon>Eurotiomycetes</taxon>
        <taxon>Eurotiomycetidae</taxon>
        <taxon>Eurotiales</taxon>
        <taxon>Aspergillaceae</taxon>
        <taxon>Penicillium</taxon>
    </lineage>
</organism>
<dbReference type="Proteomes" id="UP001146351">
    <property type="component" value="Unassembled WGS sequence"/>
</dbReference>
<proteinExistence type="predicted"/>
<reference evidence="2" key="2">
    <citation type="journal article" date="2023" name="IMA Fungus">
        <title>Comparative genomic study of the Penicillium genus elucidates a diverse pangenome and 15 lateral gene transfer events.</title>
        <authorList>
            <person name="Petersen C."/>
            <person name="Sorensen T."/>
            <person name="Nielsen M.R."/>
            <person name="Sondergaard T.E."/>
            <person name="Sorensen J.L."/>
            <person name="Fitzpatrick D.A."/>
            <person name="Frisvad J.C."/>
            <person name="Nielsen K.L."/>
        </authorList>
    </citation>
    <scope>NUCLEOTIDE SEQUENCE</scope>
    <source>
        <strain evidence="2">IBT 21917</strain>
    </source>
</reference>
<sequence length="242" mass="27681">MVDRTTNPTRIEDAFIPIGQTKSQTGQQQPYIEEKNKEASRTISSTTTALAKDIKRIRRYLEELHRHKSQYLETLPSKNVSISTTPSDKRLDRFDIRFSLGIAMDYLAIKQFYRARGEIDRVLQIADQLNNDLVLARCFYWLGRIELEQQNFTTAHAHLDAAKLCALDGESPEGLDVEFYLDASKQRMVTRNSHAECESSDQKPPAHHGPPRQSSQGASSARPRRKRKGESVTWDLPIRPSR</sequence>